<organism evidence="4 5">
    <name type="scientific">Saccharothrix tamanrassetensis</name>
    <dbReference type="NCBI Taxonomy" id="1051531"/>
    <lineage>
        <taxon>Bacteria</taxon>
        <taxon>Bacillati</taxon>
        <taxon>Actinomycetota</taxon>
        <taxon>Actinomycetes</taxon>
        <taxon>Pseudonocardiales</taxon>
        <taxon>Pseudonocardiaceae</taxon>
        <taxon>Saccharothrix</taxon>
    </lineage>
</organism>
<dbReference type="InterPro" id="IPR050832">
    <property type="entry name" value="Bact_Acetyltransf"/>
</dbReference>
<dbReference type="SUPFAM" id="SSF55729">
    <property type="entry name" value="Acyl-CoA N-acyltransferases (Nat)"/>
    <property type="match status" value="1"/>
</dbReference>
<keyword evidence="5" id="KW-1185">Reference proteome</keyword>
<comment type="caution">
    <text evidence="4">The sequence shown here is derived from an EMBL/GenBank/DDBJ whole genome shotgun (WGS) entry which is preliminary data.</text>
</comment>
<dbReference type="AlphaFoldDB" id="A0A841CHU6"/>
<dbReference type="PANTHER" id="PTHR43877">
    <property type="entry name" value="AMINOALKYLPHOSPHONATE N-ACETYLTRANSFERASE-RELATED-RELATED"/>
    <property type="match status" value="1"/>
</dbReference>
<name>A0A841CHU6_9PSEU</name>
<dbReference type="RefSeq" id="WP_221456198.1">
    <property type="nucleotide sequence ID" value="NZ_JACHJN010000005.1"/>
</dbReference>
<dbReference type="GO" id="GO:0016747">
    <property type="term" value="F:acyltransferase activity, transferring groups other than amino-acyl groups"/>
    <property type="evidence" value="ECO:0007669"/>
    <property type="project" value="InterPro"/>
</dbReference>
<evidence type="ECO:0000313" key="5">
    <source>
        <dbReference type="Proteomes" id="UP000547510"/>
    </source>
</evidence>
<keyword evidence="1 4" id="KW-0808">Transferase</keyword>
<accession>A0A841CHU6</accession>
<evidence type="ECO:0000256" key="2">
    <source>
        <dbReference type="ARBA" id="ARBA00023315"/>
    </source>
</evidence>
<dbReference type="Proteomes" id="UP000547510">
    <property type="component" value="Unassembled WGS sequence"/>
</dbReference>
<dbReference type="Gene3D" id="3.40.630.30">
    <property type="match status" value="1"/>
</dbReference>
<reference evidence="4 5" key="1">
    <citation type="submission" date="2020-08" db="EMBL/GenBank/DDBJ databases">
        <title>Genomic Encyclopedia of Type Strains, Phase III (KMG-III): the genomes of soil and plant-associated and newly described type strains.</title>
        <authorList>
            <person name="Whitman W."/>
        </authorList>
    </citation>
    <scope>NUCLEOTIDE SEQUENCE [LARGE SCALE GENOMIC DNA]</scope>
    <source>
        <strain evidence="4 5">CECT 8640</strain>
    </source>
</reference>
<dbReference type="EMBL" id="JACHJN010000005">
    <property type="protein sequence ID" value="MBB5956971.1"/>
    <property type="molecule type" value="Genomic_DNA"/>
</dbReference>
<dbReference type="InterPro" id="IPR000182">
    <property type="entry name" value="GNAT_dom"/>
</dbReference>
<evidence type="ECO:0000259" key="3">
    <source>
        <dbReference type="PROSITE" id="PS51186"/>
    </source>
</evidence>
<dbReference type="InterPro" id="IPR016181">
    <property type="entry name" value="Acyl_CoA_acyltransferase"/>
</dbReference>
<dbReference type="Pfam" id="PF00583">
    <property type="entry name" value="Acetyltransf_1"/>
    <property type="match status" value="1"/>
</dbReference>
<protein>
    <submittedName>
        <fullName evidence="4">GNAT superfamily N-acetyltransferase</fullName>
    </submittedName>
</protein>
<gene>
    <name evidence="4" type="ORF">FHS29_003564</name>
</gene>
<evidence type="ECO:0000313" key="4">
    <source>
        <dbReference type="EMBL" id="MBB5956971.1"/>
    </source>
</evidence>
<evidence type="ECO:0000256" key="1">
    <source>
        <dbReference type="ARBA" id="ARBA00022679"/>
    </source>
</evidence>
<dbReference type="CDD" id="cd04301">
    <property type="entry name" value="NAT_SF"/>
    <property type="match status" value="1"/>
</dbReference>
<keyword evidence="2" id="KW-0012">Acyltransferase</keyword>
<feature type="domain" description="N-acetyltransferase" evidence="3">
    <location>
        <begin position="16"/>
        <end position="176"/>
    </location>
</feature>
<sequence length="179" mass="20057">MTVNTLLPGTVPVVEMSIEPATPADVPDVLRLRGDAEEWLALRNIDQWRPGWLSFSKVSEQIDDGQWYVARDGDAVRGAFRLLWSDEPVWRADNAFAAYVHGLVTDRRCAGAGLGARILAWVAEHGREAGATRVRLDCVAHNRQLRRYYAGLGFREVGRRRFDGGWVHVLLEKSTDLGC</sequence>
<dbReference type="PANTHER" id="PTHR43877:SF2">
    <property type="entry name" value="AMINOALKYLPHOSPHONATE N-ACETYLTRANSFERASE-RELATED"/>
    <property type="match status" value="1"/>
</dbReference>
<proteinExistence type="predicted"/>
<dbReference type="PROSITE" id="PS51186">
    <property type="entry name" value="GNAT"/>
    <property type="match status" value="1"/>
</dbReference>